<dbReference type="Gene3D" id="3.90.550.10">
    <property type="entry name" value="Spore Coat Polysaccharide Biosynthesis Protein SpsA, Chain A"/>
    <property type="match status" value="1"/>
</dbReference>
<dbReference type="GO" id="GO:0033842">
    <property type="term" value="F:N-acetyl-beta-glucosaminyl-derivative 4-beta-N-acetylgalactosaminyltransferase activity"/>
    <property type="evidence" value="ECO:0007669"/>
    <property type="project" value="TreeGrafter"/>
</dbReference>
<gene>
    <name evidence="14" type="ORF">L596_024788</name>
</gene>
<evidence type="ECO:0000256" key="7">
    <source>
        <dbReference type="ARBA" id="ARBA00022968"/>
    </source>
</evidence>
<keyword evidence="15" id="KW-1185">Reference proteome</keyword>
<keyword evidence="11" id="KW-0464">Manganese</keyword>
<evidence type="ECO:0000256" key="11">
    <source>
        <dbReference type="RuleBase" id="RU368121"/>
    </source>
</evidence>
<dbReference type="Proteomes" id="UP000298663">
    <property type="component" value="Unassembled WGS sequence"/>
</dbReference>
<keyword evidence="10 11" id="KW-0325">Glycoprotein</keyword>
<dbReference type="EC" id="2.4.1.-" evidence="11"/>
<name>A0A4V5ZYM8_STECR</name>
<keyword evidence="6 11" id="KW-0812">Transmembrane</keyword>
<comment type="subcellular location">
    <subcellularLocation>
        <location evidence="1 11">Membrane</location>
        <topology evidence="1 11">Single-pass type II membrane protein</topology>
    </subcellularLocation>
</comment>
<organism evidence="14 15">
    <name type="scientific">Steinernema carpocapsae</name>
    <name type="common">Entomopathogenic nematode</name>
    <dbReference type="NCBI Taxonomy" id="34508"/>
    <lineage>
        <taxon>Eukaryota</taxon>
        <taxon>Metazoa</taxon>
        <taxon>Ecdysozoa</taxon>
        <taxon>Nematoda</taxon>
        <taxon>Chromadorea</taxon>
        <taxon>Rhabditida</taxon>
        <taxon>Tylenchina</taxon>
        <taxon>Panagrolaimomorpha</taxon>
        <taxon>Strongyloidoidea</taxon>
        <taxon>Steinernematidae</taxon>
        <taxon>Steinernema</taxon>
    </lineage>
</organism>
<evidence type="ECO:0000256" key="3">
    <source>
        <dbReference type="ARBA" id="ARBA00005735"/>
    </source>
</evidence>
<evidence type="ECO:0000259" key="13">
    <source>
        <dbReference type="Pfam" id="PF13733"/>
    </source>
</evidence>
<dbReference type="GO" id="GO:0008378">
    <property type="term" value="F:galactosyltransferase activity"/>
    <property type="evidence" value="ECO:0007669"/>
    <property type="project" value="TreeGrafter"/>
</dbReference>
<dbReference type="PRINTS" id="PR02050">
    <property type="entry name" value="B14GALTRFASE"/>
</dbReference>
<comment type="pathway">
    <text evidence="2 11">Protein modification; protein glycosylation.</text>
</comment>
<feature type="domain" description="Galactosyltransferase C-terminal" evidence="12">
    <location>
        <begin position="193"/>
        <end position="270"/>
    </location>
</feature>
<evidence type="ECO:0000313" key="14">
    <source>
        <dbReference type="EMBL" id="TKR64215.1"/>
    </source>
</evidence>
<dbReference type="InterPro" id="IPR027791">
    <property type="entry name" value="Galactosyl_T_C"/>
</dbReference>
<evidence type="ECO:0000256" key="4">
    <source>
        <dbReference type="ARBA" id="ARBA00022676"/>
    </source>
</evidence>
<dbReference type="CDD" id="cd00899">
    <property type="entry name" value="b4GalT"/>
    <property type="match status" value="1"/>
</dbReference>
<dbReference type="UniPathway" id="UPA00378"/>
<keyword evidence="11" id="KW-0479">Metal-binding</keyword>
<evidence type="ECO:0000259" key="12">
    <source>
        <dbReference type="Pfam" id="PF02709"/>
    </source>
</evidence>
<comment type="function">
    <text evidence="11">Catalyzes the transfer of galactose onto proteins or lipids.</text>
</comment>
<accession>A0A4V5ZYM8</accession>
<dbReference type="GO" id="GO:0006688">
    <property type="term" value="P:glycosphingolipid biosynthetic process"/>
    <property type="evidence" value="ECO:0007669"/>
    <property type="project" value="TreeGrafter"/>
</dbReference>
<keyword evidence="4 11" id="KW-0328">Glycosyltransferase</keyword>
<dbReference type="PANTHER" id="PTHR19300">
    <property type="entry name" value="BETA-1,4-GALACTOSYLTRANSFERASE"/>
    <property type="match status" value="1"/>
</dbReference>
<dbReference type="GO" id="GO:0016020">
    <property type="term" value="C:membrane"/>
    <property type="evidence" value="ECO:0007669"/>
    <property type="project" value="UniProtKB-SubCell"/>
</dbReference>
<dbReference type="GO" id="GO:0005794">
    <property type="term" value="C:Golgi apparatus"/>
    <property type="evidence" value="ECO:0007669"/>
    <property type="project" value="TreeGrafter"/>
</dbReference>
<comment type="similarity">
    <text evidence="3 11">Belongs to the glycosyltransferase 7 family.</text>
</comment>
<dbReference type="SUPFAM" id="SSF53448">
    <property type="entry name" value="Nucleotide-diphospho-sugar transferases"/>
    <property type="match status" value="1"/>
</dbReference>
<reference evidence="14 15" key="2">
    <citation type="journal article" date="2019" name="G3 (Bethesda)">
        <title>Hybrid Assembly of the Genome of the Entomopathogenic Nematode Steinernema carpocapsae Identifies the X-Chromosome.</title>
        <authorList>
            <person name="Serra L."/>
            <person name="Macchietto M."/>
            <person name="Macias-Munoz A."/>
            <person name="McGill C.J."/>
            <person name="Rodriguez I.M."/>
            <person name="Rodriguez B."/>
            <person name="Murad R."/>
            <person name="Mortazavi A."/>
        </authorList>
    </citation>
    <scope>NUCLEOTIDE SEQUENCE [LARGE SCALE GENOMIC DNA]</scope>
    <source>
        <strain evidence="14 15">ALL</strain>
    </source>
</reference>
<dbReference type="InterPro" id="IPR029044">
    <property type="entry name" value="Nucleotide-diphossugar_trans"/>
</dbReference>
<keyword evidence="7 11" id="KW-0735">Signal-anchor</keyword>
<comment type="caution">
    <text evidence="14">The sequence shown here is derived from an EMBL/GenBank/DDBJ whole genome shotgun (WGS) entry which is preliminary data.</text>
</comment>
<reference evidence="14 15" key="1">
    <citation type="journal article" date="2015" name="Genome Biol.">
        <title>Comparative genomics of Steinernema reveals deeply conserved gene regulatory networks.</title>
        <authorList>
            <person name="Dillman A.R."/>
            <person name="Macchietto M."/>
            <person name="Porter C.F."/>
            <person name="Rogers A."/>
            <person name="Williams B."/>
            <person name="Antoshechkin I."/>
            <person name="Lee M.M."/>
            <person name="Goodwin Z."/>
            <person name="Lu X."/>
            <person name="Lewis E.E."/>
            <person name="Goodrich-Blair H."/>
            <person name="Stock S.P."/>
            <person name="Adams B.J."/>
            <person name="Sternberg P.W."/>
            <person name="Mortazavi A."/>
        </authorList>
    </citation>
    <scope>NUCLEOTIDE SEQUENCE [LARGE SCALE GENOMIC DNA]</scope>
    <source>
        <strain evidence="14 15">ALL</strain>
    </source>
</reference>
<dbReference type="EMBL" id="AZBU02000009">
    <property type="protein sequence ID" value="TKR64215.1"/>
    <property type="molecule type" value="Genomic_DNA"/>
</dbReference>
<feature type="domain" description="Galactosyltransferase N-terminal" evidence="13">
    <location>
        <begin position="57"/>
        <end position="188"/>
    </location>
</feature>
<dbReference type="GO" id="GO:0046872">
    <property type="term" value="F:metal ion binding"/>
    <property type="evidence" value="ECO:0007669"/>
    <property type="project" value="UniProtKB-UniRule"/>
</dbReference>
<evidence type="ECO:0000256" key="6">
    <source>
        <dbReference type="ARBA" id="ARBA00022692"/>
    </source>
</evidence>
<evidence type="ECO:0000256" key="9">
    <source>
        <dbReference type="ARBA" id="ARBA00023136"/>
    </source>
</evidence>
<dbReference type="OrthoDB" id="10038994at2759"/>
<evidence type="ECO:0000256" key="8">
    <source>
        <dbReference type="ARBA" id="ARBA00022989"/>
    </source>
</evidence>
<sequence>MRRLGFWGTLILSLILLSGAVFLLSSHQRRSRSSRPHHHLIRRFNTRHANSSTLPICPEVPPGLVGPILPDLRAPELEELRKMNPMLKIGGHWKPETCHAMQRVAIIVPCRDREKHLRIFLNNLHPLLQKQQLDYTIFIVDQSENQMFNKAKLMNVGFVQAQKLQEWDCFIFHDIDLIPENDKNMYSCVDQPKHMAVAIDKFNYELYYWYIFGGAIALTGEQMEKMNGFSNDYWGWGGEDDDMYERAVAAGHEIHRDNTTIARYTMIKHQPDKGNPRNKCRRNLLYAATNRWRKDGLNSLKYTLLSLTKRPLFTYMKADLLEKESKERLRKENPSYVSC</sequence>
<dbReference type="InterPro" id="IPR003859">
    <property type="entry name" value="Galactosyl_T"/>
</dbReference>
<evidence type="ECO:0000256" key="5">
    <source>
        <dbReference type="ARBA" id="ARBA00022679"/>
    </source>
</evidence>
<dbReference type="Pfam" id="PF02709">
    <property type="entry name" value="Glyco_transf_7C"/>
    <property type="match status" value="1"/>
</dbReference>
<evidence type="ECO:0000256" key="10">
    <source>
        <dbReference type="ARBA" id="ARBA00023180"/>
    </source>
</evidence>
<comment type="cofactor">
    <cofactor evidence="11">
        <name>Mn(2+)</name>
        <dbReference type="ChEBI" id="CHEBI:29035"/>
    </cofactor>
</comment>
<dbReference type="PANTHER" id="PTHR19300:SF57">
    <property type="entry name" value="BETA-1,4-N-ACETYLGALACTOSAMINYLTRANSFERASE"/>
    <property type="match status" value="1"/>
</dbReference>
<dbReference type="InterPro" id="IPR027995">
    <property type="entry name" value="Galactosyl_T_N"/>
</dbReference>
<keyword evidence="9 11" id="KW-0472">Membrane</keyword>
<evidence type="ECO:0000256" key="2">
    <source>
        <dbReference type="ARBA" id="ARBA00004922"/>
    </source>
</evidence>
<protein>
    <recommendedName>
        <fullName evidence="11">Beta-1,4-N-acetylgalactosaminyltransferase</fullName>
        <ecNumber evidence="11">2.4.1.-</ecNumber>
    </recommendedName>
    <alternativeName>
        <fullName evidence="11">Beta-4-GalNAcT</fullName>
    </alternativeName>
</protein>
<dbReference type="AlphaFoldDB" id="A0A4V5ZYM8"/>
<keyword evidence="8 11" id="KW-1133">Transmembrane helix</keyword>
<proteinExistence type="inferred from homology"/>
<feature type="transmembrane region" description="Helical" evidence="11">
    <location>
        <begin position="6"/>
        <end position="25"/>
    </location>
</feature>
<dbReference type="STRING" id="34508.A0A4V5ZYM8"/>
<evidence type="ECO:0000313" key="15">
    <source>
        <dbReference type="Proteomes" id="UP000298663"/>
    </source>
</evidence>
<dbReference type="Pfam" id="PF13733">
    <property type="entry name" value="Glyco_transf_7N"/>
    <property type="match status" value="1"/>
</dbReference>
<evidence type="ECO:0000256" key="1">
    <source>
        <dbReference type="ARBA" id="ARBA00004606"/>
    </source>
</evidence>
<dbReference type="GO" id="GO:0005975">
    <property type="term" value="P:carbohydrate metabolic process"/>
    <property type="evidence" value="ECO:0007669"/>
    <property type="project" value="InterPro"/>
</dbReference>
<keyword evidence="5 11" id="KW-0808">Transferase</keyword>